<dbReference type="EMBL" id="JACAGB010000054">
    <property type="protein sequence ID" value="KAF6281953.1"/>
    <property type="molecule type" value="Genomic_DNA"/>
</dbReference>
<proteinExistence type="predicted"/>
<feature type="signal peptide" evidence="2">
    <location>
        <begin position="1"/>
        <end position="18"/>
    </location>
</feature>
<name>A0A7J7S0R3_PIPKU</name>
<sequence length="131" mass="15001">MVHRIVCFFLFLRVKYFSIKMPLQPSPEQPGKEQPGPEWPGLEQLGPEQPGREQPGLEQQQPSLEQPGQEQQWPDQEQLVVERTRATEARPEASRPGTVHSSPAPSPRLPLRHGWKLLRELEGLLNQVMKD</sequence>
<protein>
    <submittedName>
        <fullName evidence="3">Uncharacterized protein</fullName>
    </submittedName>
</protein>
<evidence type="ECO:0000256" key="2">
    <source>
        <dbReference type="SAM" id="SignalP"/>
    </source>
</evidence>
<comment type="caution">
    <text evidence="3">The sequence shown here is derived from an EMBL/GenBank/DDBJ whole genome shotgun (WGS) entry which is preliminary data.</text>
</comment>
<reference evidence="3 4" key="1">
    <citation type="journal article" date="2020" name="Nature">
        <title>Six reference-quality genomes reveal evolution of bat adaptations.</title>
        <authorList>
            <person name="Jebb D."/>
            <person name="Huang Z."/>
            <person name="Pippel M."/>
            <person name="Hughes G.M."/>
            <person name="Lavrichenko K."/>
            <person name="Devanna P."/>
            <person name="Winkler S."/>
            <person name="Jermiin L.S."/>
            <person name="Skirmuntt E.C."/>
            <person name="Katzourakis A."/>
            <person name="Burkitt-Gray L."/>
            <person name="Ray D.A."/>
            <person name="Sullivan K.A.M."/>
            <person name="Roscito J.G."/>
            <person name="Kirilenko B.M."/>
            <person name="Davalos L.M."/>
            <person name="Corthals A.P."/>
            <person name="Power M.L."/>
            <person name="Jones G."/>
            <person name="Ransome R.D."/>
            <person name="Dechmann D.K.N."/>
            <person name="Locatelli A.G."/>
            <person name="Puechmaille S.J."/>
            <person name="Fedrigo O."/>
            <person name="Jarvis E.D."/>
            <person name="Hiller M."/>
            <person name="Vernes S.C."/>
            <person name="Myers E.W."/>
            <person name="Teeling E.C."/>
        </authorList>
    </citation>
    <scope>NUCLEOTIDE SEQUENCE [LARGE SCALE GENOMIC DNA]</scope>
    <source>
        <strain evidence="3">MPipKuh1</strain>
        <tissue evidence="3">Flight muscle</tissue>
    </source>
</reference>
<feature type="chain" id="PRO_5029580707" evidence="2">
    <location>
        <begin position="19"/>
        <end position="131"/>
    </location>
</feature>
<dbReference type="AlphaFoldDB" id="A0A7J7S0R3"/>
<accession>A0A7J7S0R3</accession>
<feature type="region of interest" description="Disordered" evidence="1">
    <location>
        <begin position="22"/>
        <end position="112"/>
    </location>
</feature>
<gene>
    <name evidence="3" type="ORF">mPipKuh1_010194</name>
</gene>
<feature type="compositionally biased region" description="Polar residues" evidence="1">
    <location>
        <begin position="57"/>
        <end position="75"/>
    </location>
</feature>
<evidence type="ECO:0000256" key="1">
    <source>
        <dbReference type="SAM" id="MobiDB-lite"/>
    </source>
</evidence>
<dbReference type="Proteomes" id="UP000558488">
    <property type="component" value="Unassembled WGS sequence"/>
</dbReference>
<organism evidence="3 4">
    <name type="scientific">Pipistrellus kuhlii</name>
    <name type="common">Kuhl's pipistrelle</name>
    <dbReference type="NCBI Taxonomy" id="59472"/>
    <lineage>
        <taxon>Eukaryota</taxon>
        <taxon>Metazoa</taxon>
        <taxon>Chordata</taxon>
        <taxon>Craniata</taxon>
        <taxon>Vertebrata</taxon>
        <taxon>Euteleostomi</taxon>
        <taxon>Mammalia</taxon>
        <taxon>Eutheria</taxon>
        <taxon>Laurasiatheria</taxon>
        <taxon>Chiroptera</taxon>
        <taxon>Yangochiroptera</taxon>
        <taxon>Vespertilionidae</taxon>
        <taxon>Pipistrellus</taxon>
    </lineage>
</organism>
<keyword evidence="4" id="KW-1185">Reference proteome</keyword>
<feature type="compositionally biased region" description="Low complexity" evidence="1">
    <location>
        <begin position="32"/>
        <end position="41"/>
    </location>
</feature>
<evidence type="ECO:0000313" key="3">
    <source>
        <dbReference type="EMBL" id="KAF6281953.1"/>
    </source>
</evidence>
<keyword evidence="2" id="KW-0732">Signal</keyword>
<feature type="compositionally biased region" description="Basic and acidic residues" evidence="1">
    <location>
        <begin position="80"/>
        <end position="93"/>
    </location>
</feature>
<evidence type="ECO:0000313" key="4">
    <source>
        <dbReference type="Proteomes" id="UP000558488"/>
    </source>
</evidence>